<reference evidence="1" key="1">
    <citation type="journal article" date="2019" name="Sci. Rep.">
        <title>Draft genome of Tanacetum cinerariifolium, the natural source of mosquito coil.</title>
        <authorList>
            <person name="Yamashiro T."/>
            <person name="Shiraishi A."/>
            <person name="Satake H."/>
            <person name="Nakayama K."/>
        </authorList>
    </citation>
    <scope>NUCLEOTIDE SEQUENCE</scope>
</reference>
<gene>
    <name evidence="1" type="ORF">Tci_037763</name>
</gene>
<comment type="caution">
    <text evidence="1">The sequence shown here is derived from an EMBL/GenBank/DDBJ whole genome shotgun (WGS) entry which is preliminary data.</text>
</comment>
<dbReference type="EMBL" id="BKCJ010005266">
    <property type="protein sequence ID" value="GEU65785.1"/>
    <property type="molecule type" value="Genomic_DNA"/>
</dbReference>
<proteinExistence type="predicted"/>
<sequence>MDLTGYEVPHVLVTCRSQQLEVEDEGDENVPLYYYITDNLTIQFGREEFCLVNGLKFGVENLAEYEDAESRIPFRRRVFPSKTTQLRKSK</sequence>
<organism evidence="1">
    <name type="scientific">Tanacetum cinerariifolium</name>
    <name type="common">Dalmatian daisy</name>
    <name type="synonym">Chrysanthemum cinerariifolium</name>
    <dbReference type="NCBI Taxonomy" id="118510"/>
    <lineage>
        <taxon>Eukaryota</taxon>
        <taxon>Viridiplantae</taxon>
        <taxon>Streptophyta</taxon>
        <taxon>Embryophyta</taxon>
        <taxon>Tracheophyta</taxon>
        <taxon>Spermatophyta</taxon>
        <taxon>Magnoliopsida</taxon>
        <taxon>eudicotyledons</taxon>
        <taxon>Gunneridae</taxon>
        <taxon>Pentapetalae</taxon>
        <taxon>asterids</taxon>
        <taxon>campanulids</taxon>
        <taxon>Asterales</taxon>
        <taxon>Asteraceae</taxon>
        <taxon>Asteroideae</taxon>
        <taxon>Anthemideae</taxon>
        <taxon>Anthemidinae</taxon>
        <taxon>Tanacetum</taxon>
    </lineage>
</organism>
<protein>
    <submittedName>
        <fullName evidence="1">Uncharacterized protein</fullName>
    </submittedName>
</protein>
<evidence type="ECO:0000313" key="1">
    <source>
        <dbReference type="EMBL" id="GEU65785.1"/>
    </source>
</evidence>
<name>A0A6L2M061_TANCI</name>
<accession>A0A6L2M061</accession>
<dbReference type="AlphaFoldDB" id="A0A6L2M061"/>